<evidence type="ECO:0000256" key="1">
    <source>
        <dbReference type="SAM" id="Phobius"/>
    </source>
</evidence>
<reference evidence="2" key="1">
    <citation type="submission" date="2021-01" db="EMBL/GenBank/DDBJ databases">
        <authorList>
            <person name="Corre E."/>
            <person name="Pelletier E."/>
            <person name="Niang G."/>
            <person name="Scheremetjew M."/>
            <person name="Finn R."/>
            <person name="Kale V."/>
            <person name="Holt S."/>
            <person name="Cochrane G."/>
            <person name="Meng A."/>
            <person name="Brown T."/>
            <person name="Cohen L."/>
        </authorList>
    </citation>
    <scope>NUCLEOTIDE SEQUENCE</scope>
    <source>
        <strain evidence="2">SM1012Den-03</strain>
    </source>
</reference>
<evidence type="ECO:0000313" key="2">
    <source>
        <dbReference type="EMBL" id="CAD9585523.1"/>
    </source>
</evidence>
<gene>
    <name evidence="2" type="ORF">SMAR0320_LOCUS4994</name>
</gene>
<organism evidence="2">
    <name type="scientific">Skeletonema marinoi</name>
    <dbReference type="NCBI Taxonomy" id="267567"/>
    <lineage>
        <taxon>Eukaryota</taxon>
        <taxon>Sar</taxon>
        <taxon>Stramenopiles</taxon>
        <taxon>Ochrophyta</taxon>
        <taxon>Bacillariophyta</taxon>
        <taxon>Coscinodiscophyceae</taxon>
        <taxon>Thalassiosirophycidae</taxon>
        <taxon>Thalassiosirales</taxon>
        <taxon>Skeletonemataceae</taxon>
        <taxon>Skeletonema</taxon>
        <taxon>Skeletonema marinoi-dohrnii complex</taxon>
    </lineage>
</organism>
<name>A0A7S2P9K0_9STRA</name>
<dbReference type="AlphaFoldDB" id="A0A7S2P9K0"/>
<feature type="transmembrane region" description="Helical" evidence="1">
    <location>
        <begin position="212"/>
        <end position="238"/>
    </location>
</feature>
<feature type="transmembrane region" description="Helical" evidence="1">
    <location>
        <begin position="46"/>
        <end position="69"/>
    </location>
</feature>
<feature type="transmembrane region" description="Helical" evidence="1">
    <location>
        <begin position="81"/>
        <end position="99"/>
    </location>
</feature>
<keyword evidence="1" id="KW-0472">Membrane</keyword>
<accession>A0A7S2P9K0</accession>
<keyword evidence="1" id="KW-0812">Transmembrane</keyword>
<protein>
    <submittedName>
        <fullName evidence="2">Uncharacterized protein</fullName>
    </submittedName>
</protein>
<sequence length="239" mass="25226">MAAILCNGIGKLCSSTCDALGSILSLPCKACGIACDGVTQALKSPFCLYLTVAVGLNIPPVIFAGQALANGGGGCNVALQWLLINAFFCIVNMAAAVYISGKVVHDPNDDVDGGDTDAPYIEATMESNKTKQQQHQSSSSGIKKFWQGPFTTADETRVVKSMTKVGRVRDVLCYDPMVAVYIIIGIFYIIWQSMGFSRMNQAAGCGGGEEELITRALSCGFLFISLGATAFGCSVCCLR</sequence>
<feature type="transmembrane region" description="Helical" evidence="1">
    <location>
        <begin position="171"/>
        <end position="192"/>
    </location>
</feature>
<proteinExistence type="predicted"/>
<keyword evidence="1" id="KW-1133">Transmembrane helix</keyword>
<dbReference type="EMBL" id="HBGZ01007063">
    <property type="protein sequence ID" value="CAD9585523.1"/>
    <property type="molecule type" value="Transcribed_RNA"/>
</dbReference>